<sequence>MLVVFRAWLIGSHGLALGFPWMDLGIPCLGSLVLAAASSVPGWAVSVDFVPWDSKMTFGIPMLVVFRAWLIGSHGLALGFPWMALGIPCLGSLVLAAASSVPGWAVSRE</sequence>
<keyword evidence="1" id="KW-0812">Transmembrane</keyword>
<gene>
    <name evidence="2" type="ORF">MA16_Dca022769</name>
</gene>
<keyword evidence="1" id="KW-1133">Transmembrane helix</keyword>
<feature type="transmembrane region" description="Helical" evidence="1">
    <location>
        <begin position="24"/>
        <end position="45"/>
    </location>
</feature>
<dbReference type="EMBL" id="KZ503207">
    <property type="protein sequence ID" value="PKU67324.1"/>
    <property type="molecule type" value="Genomic_DNA"/>
</dbReference>
<name>A0A2I0VV97_9ASPA</name>
<organism evidence="2 3">
    <name type="scientific">Dendrobium catenatum</name>
    <dbReference type="NCBI Taxonomy" id="906689"/>
    <lineage>
        <taxon>Eukaryota</taxon>
        <taxon>Viridiplantae</taxon>
        <taxon>Streptophyta</taxon>
        <taxon>Embryophyta</taxon>
        <taxon>Tracheophyta</taxon>
        <taxon>Spermatophyta</taxon>
        <taxon>Magnoliopsida</taxon>
        <taxon>Liliopsida</taxon>
        <taxon>Asparagales</taxon>
        <taxon>Orchidaceae</taxon>
        <taxon>Epidendroideae</taxon>
        <taxon>Malaxideae</taxon>
        <taxon>Dendrobiinae</taxon>
        <taxon>Dendrobium</taxon>
    </lineage>
</organism>
<evidence type="ECO:0000256" key="1">
    <source>
        <dbReference type="SAM" id="Phobius"/>
    </source>
</evidence>
<dbReference type="Proteomes" id="UP000233837">
    <property type="component" value="Unassembled WGS sequence"/>
</dbReference>
<proteinExistence type="predicted"/>
<feature type="transmembrane region" description="Helical" evidence="1">
    <location>
        <begin position="82"/>
        <end position="106"/>
    </location>
</feature>
<reference evidence="2 3" key="2">
    <citation type="journal article" date="2017" name="Nature">
        <title>The Apostasia genome and the evolution of orchids.</title>
        <authorList>
            <person name="Zhang G.Q."/>
            <person name="Liu K.W."/>
            <person name="Li Z."/>
            <person name="Lohaus R."/>
            <person name="Hsiao Y.Y."/>
            <person name="Niu S.C."/>
            <person name="Wang J.Y."/>
            <person name="Lin Y.C."/>
            <person name="Xu Q."/>
            <person name="Chen L.J."/>
            <person name="Yoshida K."/>
            <person name="Fujiwara S."/>
            <person name="Wang Z.W."/>
            <person name="Zhang Y.Q."/>
            <person name="Mitsuda N."/>
            <person name="Wang M."/>
            <person name="Liu G.H."/>
            <person name="Pecoraro L."/>
            <person name="Huang H.X."/>
            <person name="Xiao X.J."/>
            <person name="Lin M."/>
            <person name="Wu X.Y."/>
            <person name="Wu W.L."/>
            <person name="Chen Y.Y."/>
            <person name="Chang S.B."/>
            <person name="Sakamoto S."/>
            <person name="Ohme-Takagi M."/>
            <person name="Yagi M."/>
            <person name="Zeng S.J."/>
            <person name="Shen C.Y."/>
            <person name="Yeh C.M."/>
            <person name="Luo Y.B."/>
            <person name="Tsai W.C."/>
            <person name="Van de Peer Y."/>
            <person name="Liu Z.J."/>
        </authorList>
    </citation>
    <scope>NUCLEOTIDE SEQUENCE [LARGE SCALE GENOMIC DNA]</scope>
    <source>
        <tissue evidence="2">The whole plant</tissue>
    </source>
</reference>
<protein>
    <submittedName>
        <fullName evidence="2">Uncharacterized protein</fullName>
    </submittedName>
</protein>
<keyword evidence="1" id="KW-0472">Membrane</keyword>
<accession>A0A2I0VV97</accession>
<evidence type="ECO:0000313" key="2">
    <source>
        <dbReference type="EMBL" id="PKU67324.1"/>
    </source>
</evidence>
<feature type="transmembrane region" description="Helical" evidence="1">
    <location>
        <begin position="57"/>
        <end position="76"/>
    </location>
</feature>
<evidence type="ECO:0000313" key="3">
    <source>
        <dbReference type="Proteomes" id="UP000233837"/>
    </source>
</evidence>
<reference evidence="2 3" key="1">
    <citation type="journal article" date="2016" name="Sci. Rep.">
        <title>The Dendrobium catenatum Lindl. genome sequence provides insights into polysaccharide synthase, floral development and adaptive evolution.</title>
        <authorList>
            <person name="Zhang G.Q."/>
            <person name="Xu Q."/>
            <person name="Bian C."/>
            <person name="Tsai W.C."/>
            <person name="Yeh C.M."/>
            <person name="Liu K.W."/>
            <person name="Yoshida K."/>
            <person name="Zhang L.S."/>
            <person name="Chang S.B."/>
            <person name="Chen F."/>
            <person name="Shi Y."/>
            <person name="Su Y.Y."/>
            <person name="Zhang Y.Q."/>
            <person name="Chen L.J."/>
            <person name="Yin Y."/>
            <person name="Lin M."/>
            <person name="Huang H."/>
            <person name="Deng H."/>
            <person name="Wang Z.W."/>
            <person name="Zhu S.L."/>
            <person name="Zhao X."/>
            <person name="Deng C."/>
            <person name="Niu S.C."/>
            <person name="Huang J."/>
            <person name="Wang M."/>
            <person name="Liu G.H."/>
            <person name="Yang H.J."/>
            <person name="Xiao X.J."/>
            <person name="Hsiao Y.Y."/>
            <person name="Wu W.L."/>
            <person name="Chen Y.Y."/>
            <person name="Mitsuda N."/>
            <person name="Ohme-Takagi M."/>
            <person name="Luo Y.B."/>
            <person name="Van de Peer Y."/>
            <person name="Liu Z.J."/>
        </authorList>
    </citation>
    <scope>NUCLEOTIDE SEQUENCE [LARGE SCALE GENOMIC DNA]</scope>
    <source>
        <tissue evidence="2">The whole plant</tissue>
    </source>
</reference>
<keyword evidence="3" id="KW-1185">Reference proteome</keyword>
<dbReference type="AlphaFoldDB" id="A0A2I0VV97"/>